<dbReference type="GO" id="GO:0003735">
    <property type="term" value="F:structural constituent of ribosome"/>
    <property type="evidence" value="ECO:0007669"/>
    <property type="project" value="InterPro"/>
</dbReference>
<dbReference type="InterPro" id="IPR006032">
    <property type="entry name" value="Ribosomal_uS12"/>
</dbReference>
<evidence type="ECO:0000256" key="1">
    <source>
        <dbReference type="ARBA" id="ARBA00005657"/>
    </source>
</evidence>
<sequence length="69" mass="7670">EKPNSAKHKCARIRLSTGKEVVCSNPGEGHNLPEYHVVLVQGDHTQDPPKVKLTIVRGKYNCAHAQKKK</sequence>
<evidence type="ECO:0000256" key="2">
    <source>
        <dbReference type="ARBA" id="ARBA00022980"/>
    </source>
</evidence>
<evidence type="ECO:0000313" key="5">
    <source>
        <dbReference type="EMBL" id="NXR11199.1"/>
    </source>
</evidence>
<dbReference type="InterPro" id="IPR012340">
    <property type="entry name" value="NA-bd_OB-fold"/>
</dbReference>
<organism evidence="5 6">
    <name type="scientific">Semnornis frantzii</name>
    <dbReference type="NCBI Taxonomy" id="91796"/>
    <lineage>
        <taxon>Eukaryota</taxon>
        <taxon>Metazoa</taxon>
        <taxon>Chordata</taxon>
        <taxon>Craniata</taxon>
        <taxon>Vertebrata</taxon>
        <taxon>Euteleostomi</taxon>
        <taxon>Archelosauria</taxon>
        <taxon>Archosauria</taxon>
        <taxon>Dinosauria</taxon>
        <taxon>Saurischia</taxon>
        <taxon>Theropoda</taxon>
        <taxon>Coelurosauria</taxon>
        <taxon>Aves</taxon>
        <taxon>Neognathae</taxon>
        <taxon>Neoaves</taxon>
        <taxon>Telluraves</taxon>
        <taxon>Coraciimorphae</taxon>
        <taxon>Piciformes</taxon>
        <taxon>Ramphastidae</taxon>
        <taxon>Semnornis</taxon>
    </lineage>
</organism>
<dbReference type="OrthoDB" id="361013at2759"/>
<comment type="similarity">
    <text evidence="1">Belongs to the universal ribosomal protein uS12 family.</text>
</comment>
<dbReference type="PRINTS" id="PR01034">
    <property type="entry name" value="RIBOSOMALS12"/>
</dbReference>
<evidence type="ECO:0000313" key="6">
    <source>
        <dbReference type="Proteomes" id="UP000536381"/>
    </source>
</evidence>
<evidence type="ECO:0000256" key="4">
    <source>
        <dbReference type="ARBA" id="ARBA00035248"/>
    </source>
</evidence>
<gene>
    <name evidence="5" type="primary">Mrps12_0</name>
    <name evidence="5" type="ORF">SEMFRA_R03147</name>
</gene>
<dbReference type="AlphaFoldDB" id="A0A7L2IHZ8"/>
<dbReference type="PANTHER" id="PTHR11652">
    <property type="entry name" value="30S RIBOSOMAL PROTEIN S12 FAMILY MEMBER"/>
    <property type="match status" value="1"/>
</dbReference>
<protein>
    <recommendedName>
        <fullName evidence="4">Small ribosomal subunit protein uS12m</fullName>
    </recommendedName>
</protein>
<accession>A0A7L2IHZ8</accession>
<dbReference type="Gene3D" id="2.40.50.140">
    <property type="entry name" value="Nucleic acid-binding proteins"/>
    <property type="match status" value="1"/>
</dbReference>
<dbReference type="EMBL" id="VWYK01068592">
    <property type="protein sequence ID" value="NXR11199.1"/>
    <property type="molecule type" value="Genomic_DNA"/>
</dbReference>
<feature type="non-terminal residue" evidence="5">
    <location>
        <position position="1"/>
    </location>
</feature>
<dbReference type="Proteomes" id="UP000536381">
    <property type="component" value="Unassembled WGS sequence"/>
</dbReference>
<name>A0A7L2IHZ8_9PICI</name>
<feature type="non-terminal residue" evidence="5">
    <location>
        <position position="69"/>
    </location>
</feature>
<dbReference type="GO" id="GO:0006412">
    <property type="term" value="P:translation"/>
    <property type="evidence" value="ECO:0007669"/>
    <property type="project" value="InterPro"/>
</dbReference>
<dbReference type="Pfam" id="PF00164">
    <property type="entry name" value="Ribosom_S12_S23"/>
    <property type="match status" value="1"/>
</dbReference>
<proteinExistence type="inferred from homology"/>
<comment type="caution">
    <text evidence="5">The sequence shown here is derived from an EMBL/GenBank/DDBJ whole genome shotgun (WGS) entry which is preliminary data.</text>
</comment>
<dbReference type="SUPFAM" id="SSF50249">
    <property type="entry name" value="Nucleic acid-binding proteins"/>
    <property type="match status" value="1"/>
</dbReference>
<reference evidence="5 6" key="1">
    <citation type="submission" date="2019-09" db="EMBL/GenBank/DDBJ databases">
        <title>Bird 10,000 Genomes (B10K) Project - Family phase.</title>
        <authorList>
            <person name="Zhang G."/>
        </authorList>
    </citation>
    <scope>NUCLEOTIDE SEQUENCE [LARGE SCALE GENOMIC DNA]</scope>
    <source>
        <strain evidence="5">B10K-DU-001-42</strain>
        <tissue evidence="5">Muscle</tissue>
    </source>
</reference>
<keyword evidence="3" id="KW-0687">Ribonucleoprotein</keyword>
<dbReference type="InterPro" id="IPR005679">
    <property type="entry name" value="Ribosomal_uS12_bac"/>
</dbReference>
<dbReference type="GO" id="GO:0015935">
    <property type="term" value="C:small ribosomal subunit"/>
    <property type="evidence" value="ECO:0007669"/>
    <property type="project" value="InterPro"/>
</dbReference>
<keyword evidence="2" id="KW-0689">Ribosomal protein</keyword>
<keyword evidence="6" id="KW-1185">Reference proteome</keyword>
<evidence type="ECO:0000256" key="3">
    <source>
        <dbReference type="ARBA" id="ARBA00023274"/>
    </source>
</evidence>